<dbReference type="InterPro" id="IPR025213">
    <property type="entry name" value="Sim4_Fta2"/>
</dbReference>
<evidence type="ECO:0008006" key="3">
    <source>
        <dbReference type="Google" id="ProtNLM"/>
    </source>
</evidence>
<name>A0A430LAB9_9HYPO</name>
<evidence type="ECO:0000313" key="2">
    <source>
        <dbReference type="Proteomes" id="UP000287124"/>
    </source>
</evidence>
<dbReference type="Pfam" id="PF13095">
    <property type="entry name" value="FTA2"/>
    <property type="match status" value="1"/>
</dbReference>
<accession>A0A430LAB9</accession>
<sequence length="305" mass="34965">MSLSESIRWQPPKPDPILLDFERRCRVAKEQPFLDEKSIDDTTTACAWANLRRPRLGRFKQQGAFTFTNLLGYGQDGIVWKVDAGGGQIYALKVFWDNHPPEGTRYWAVQRECQNASLLETMRCATERSSDPIWLNPKPKTLRDAALNLHAFSNEGQNRGLFREIPDAVEYNTVPHLKKCYGWTMMSGKELCALPSILRPRGMRLDGRMREISPSESYHAIVYEYVSDSDHTLDTEVVQAQLDFFWLTGFCLVPLRAENWKGAGVLVDMADLICPWHAAWFPSLYKRRDARYCMPIPQNTSSVAQ</sequence>
<proteinExistence type="predicted"/>
<keyword evidence="2" id="KW-1185">Reference proteome</keyword>
<comment type="caution">
    <text evidence="1">The sequence shown here is derived from an EMBL/GenBank/DDBJ whole genome shotgun (WGS) entry which is preliminary data.</text>
</comment>
<evidence type="ECO:0000313" key="1">
    <source>
        <dbReference type="EMBL" id="RTE72692.1"/>
    </source>
</evidence>
<reference evidence="1 2" key="1">
    <citation type="submission" date="2017-06" db="EMBL/GenBank/DDBJ databases">
        <title>Comparative genomic analysis of Ambrosia Fusariam Clade fungi.</title>
        <authorList>
            <person name="Stajich J.E."/>
            <person name="Carrillo J."/>
            <person name="Kijimoto T."/>
            <person name="Eskalen A."/>
            <person name="O'Donnell K."/>
            <person name="Kasson M."/>
        </authorList>
    </citation>
    <scope>NUCLEOTIDE SEQUENCE [LARGE SCALE GENOMIC DNA]</scope>
    <source>
        <strain evidence="1 2">UCR1854</strain>
    </source>
</reference>
<dbReference type="EMBL" id="MIKF01000299">
    <property type="protein sequence ID" value="RTE72692.1"/>
    <property type="molecule type" value="Genomic_DNA"/>
</dbReference>
<dbReference type="AlphaFoldDB" id="A0A430LAB9"/>
<gene>
    <name evidence="1" type="ORF">BHE90_012913</name>
</gene>
<dbReference type="Proteomes" id="UP000287124">
    <property type="component" value="Unassembled WGS sequence"/>
</dbReference>
<organism evidence="1 2">
    <name type="scientific">Fusarium euwallaceae</name>
    <dbReference type="NCBI Taxonomy" id="1147111"/>
    <lineage>
        <taxon>Eukaryota</taxon>
        <taxon>Fungi</taxon>
        <taxon>Dikarya</taxon>
        <taxon>Ascomycota</taxon>
        <taxon>Pezizomycotina</taxon>
        <taxon>Sordariomycetes</taxon>
        <taxon>Hypocreomycetidae</taxon>
        <taxon>Hypocreales</taxon>
        <taxon>Nectriaceae</taxon>
        <taxon>Fusarium</taxon>
        <taxon>Fusarium solani species complex</taxon>
    </lineage>
</organism>
<protein>
    <recommendedName>
        <fullName evidence="3">Protein kinase domain-containing protein</fullName>
    </recommendedName>
</protein>